<dbReference type="EMBL" id="MCGE01000001">
    <property type="protein sequence ID" value="ORZ25954.1"/>
    <property type="molecule type" value="Genomic_DNA"/>
</dbReference>
<dbReference type="AlphaFoldDB" id="A0A1X2J400"/>
<reference evidence="3 4" key="1">
    <citation type="submission" date="2016-07" db="EMBL/GenBank/DDBJ databases">
        <title>Pervasive Adenine N6-methylation of Active Genes in Fungi.</title>
        <authorList>
            <consortium name="DOE Joint Genome Institute"/>
            <person name="Mondo S.J."/>
            <person name="Dannebaum R.O."/>
            <person name="Kuo R.C."/>
            <person name="Labutti K."/>
            <person name="Haridas S."/>
            <person name="Kuo A."/>
            <person name="Salamov A."/>
            <person name="Ahrendt S.R."/>
            <person name="Lipzen A."/>
            <person name="Sullivan W."/>
            <person name="Andreopoulos W.B."/>
            <person name="Clum A."/>
            <person name="Lindquist E."/>
            <person name="Daum C."/>
            <person name="Ramamoorthy G.K."/>
            <person name="Gryganskyi A."/>
            <person name="Culley D."/>
            <person name="Magnuson J.K."/>
            <person name="James T.Y."/>
            <person name="O'Malley M.A."/>
            <person name="Stajich J.E."/>
            <person name="Spatafora J.W."/>
            <person name="Visel A."/>
            <person name="Grigoriev I.V."/>
        </authorList>
    </citation>
    <scope>NUCLEOTIDE SEQUENCE [LARGE SCALE GENOMIC DNA]</scope>
    <source>
        <strain evidence="3 4">NRRL 1336</strain>
    </source>
</reference>
<proteinExistence type="predicted"/>
<keyword evidence="2" id="KW-1133">Transmembrane helix</keyword>
<evidence type="ECO:0000313" key="3">
    <source>
        <dbReference type="EMBL" id="ORZ25954.1"/>
    </source>
</evidence>
<keyword evidence="2" id="KW-0812">Transmembrane</keyword>
<organism evidence="3 4">
    <name type="scientific">Absidia repens</name>
    <dbReference type="NCBI Taxonomy" id="90262"/>
    <lineage>
        <taxon>Eukaryota</taxon>
        <taxon>Fungi</taxon>
        <taxon>Fungi incertae sedis</taxon>
        <taxon>Mucoromycota</taxon>
        <taxon>Mucoromycotina</taxon>
        <taxon>Mucoromycetes</taxon>
        <taxon>Mucorales</taxon>
        <taxon>Cunninghamellaceae</taxon>
        <taxon>Absidia</taxon>
    </lineage>
</organism>
<accession>A0A1X2J400</accession>
<dbReference type="OrthoDB" id="2290568at2759"/>
<feature type="transmembrane region" description="Helical" evidence="2">
    <location>
        <begin position="129"/>
        <end position="149"/>
    </location>
</feature>
<evidence type="ECO:0000313" key="4">
    <source>
        <dbReference type="Proteomes" id="UP000193560"/>
    </source>
</evidence>
<comment type="caution">
    <text evidence="3">The sequence shown here is derived from an EMBL/GenBank/DDBJ whole genome shotgun (WGS) entry which is preliminary data.</text>
</comment>
<keyword evidence="2" id="KW-0472">Membrane</keyword>
<name>A0A1X2J400_9FUNG</name>
<protein>
    <submittedName>
        <fullName evidence="3">Uncharacterized protein</fullName>
    </submittedName>
</protein>
<feature type="region of interest" description="Disordered" evidence="1">
    <location>
        <begin position="1"/>
        <end position="20"/>
    </location>
</feature>
<feature type="transmembrane region" description="Helical" evidence="2">
    <location>
        <begin position="187"/>
        <end position="208"/>
    </location>
</feature>
<evidence type="ECO:0000256" key="2">
    <source>
        <dbReference type="SAM" id="Phobius"/>
    </source>
</evidence>
<gene>
    <name evidence="3" type="ORF">BCR42DRAFT_401283</name>
</gene>
<dbReference type="Proteomes" id="UP000193560">
    <property type="component" value="Unassembled WGS sequence"/>
</dbReference>
<evidence type="ECO:0000256" key="1">
    <source>
        <dbReference type="SAM" id="MobiDB-lite"/>
    </source>
</evidence>
<sequence>MTSWTNHPFSSPLEHDTDRQTSWAMSQRLGRQNAFIVDTTEPYNPFDSINIQLSDDSSSSSFSSIHSAVSKTLVEDSNSDTSIRQRQRHQRIFSRTPMPHNTADYDAPLLKTTVTVTTQHLFLSWLDSFYLILRKALLVLALSFIYQVFSCIELKPMPTERLYAVDPDAPTHVWVPVSLSLLSSLYFIHWFIFVCIFFILIIIVGISVDMLETCLDWEVPRIRIVDPWWHNWISLAALEATMNSNDPLFSFFFFSRTMISRKKRRVVRMALYIFYHPIYTSR</sequence>
<keyword evidence="4" id="KW-1185">Reference proteome</keyword>